<dbReference type="GO" id="GO:0004674">
    <property type="term" value="F:protein serine/threonine kinase activity"/>
    <property type="evidence" value="ECO:0007669"/>
    <property type="project" value="TreeGrafter"/>
</dbReference>
<keyword evidence="7" id="KW-1185">Reference proteome</keyword>
<accession>A0A1X2J2Y4</accession>
<dbReference type="PROSITE" id="PS50014">
    <property type="entry name" value="BROMODOMAIN_2"/>
    <property type="match status" value="1"/>
</dbReference>
<comment type="caution">
    <text evidence="6">The sequence shown here is derived from an EMBL/GenBank/DDBJ whole genome shotgun (WGS) entry which is preliminary data.</text>
</comment>
<keyword evidence="6" id="KW-0808">Transferase</keyword>
<feature type="region of interest" description="Disordered" evidence="3">
    <location>
        <begin position="1"/>
        <end position="26"/>
    </location>
</feature>
<dbReference type="CDD" id="cd04369">
    <property type="entry name" value="Bromodomain"/>
    <property type="match status" value="1"/>
</dbReference>
<dbReference type="InterPro" id="IPR036427">
    <property type="entry name" value="Bromodomain-like_sf"/>
</dbReference>
<keyword evidence="1 2" id="KW-0103">Bromodomain</keyword>
<feature type="region of interest" description="Disordered" evidence="3">
    <location>
        <begin position="867"/>
        <end position="886"/>
    </location>
</feature>
<evidence type="ECO:0000313" key="6">
    <source>
        <dbReference type="EMBL" id="ORZ26186.1"/>
    </source>
</evidence>
<dbReference type="Gene3D" id="1.10.510.10">
    <property type="entry name" value="Transferase(Phosphotransferase) domain 1"/>
    <property type="match status" value="1"/>
</dbReference>
<evidence type="ECO:0000256" key="2">
    <source>
        <dbReference type="PROSITE-ProRule" id="PRU00035"/>
    </source>
</evidence>
<feature type="domain" description="Bromo" evidence="5">
    <location>
        <begin position="53"/>
        <end position="122"/>
    </location>
</feature>
<reference evidence="6 7" key="1">
    <citation type="submission" date="2016-07" db="EMBL/GenBank/DDBJ databases">
        <title>Pervasive Adenine N6-methylation of Active Genes in Fungi.</title>
        <authorList>
            <consortium name="DOE Joint Genome Institute"/>
            <person name="Mondo S.J."/>
            <person name="Dannebaum R.O."/>
            <person name="Kuo R.C."/>
            <person name="Labutti K."/>
            <person name="Haridas S."/>
            <person name="Kuo A."/>
            <person name="Salamov A."/>
            <person name="Ahrendt S.R."/>
            <person name="Lipzen A."/>
            <person name="Sullivan W."/>
            <person name="Andreopoulos W.B."/>
            <person name="Clum A."/>
            <person name="Lindquist E."/>
            <person name="Daum C."/>
            <person name="Ramamoorthy G.K."/>
            <person name="Gryganskyi A."/>
            <person name="Culley D."/>
            <person name="Magnuson J.K."/>
            <person name="James T.Y."/>
            <person name="O'Malley M.A."/>
            <person name="Stajich J.E."/>
            <person name="Spatafora J.W."/>
            <person name="Visel A."/>
            <person name="Grigoriev I.V."/>
        </authorList>
    </citation>
    <scope>NUCLEOTIDE SEQUENCE [LARGE SCALE GENOMIC DNA]</scope>
    <source>
        <strain evidence="6 7">NRRL 1336</strain>
    </source>
</reference>
<feature type="compositionally biased region" description="Polar residues" evidence="3">
    <location>
        <begin position="16"/>
        <end position="25"/>
    </location>
</feature>
<dbReference type="SMART" id="SM00220">
    <property type="entry name" value="S_TKc"/>
    <property type="match status" value="1"/>
</dbReference>
<dbReference type="PANTHER" id="PTHR44167">
    <property type="entry name" value="OVARIAN-SPECIFIC SERINE/THREONINE-PROTEIN KINASE LOK-RELATED"/>
    <property type="match status" value="1"/>
</dbReference>
<dbReference type="InterPro" id="IPR011009">
    <property type="entry name" value="Kinase-like_dom_sf"/>
</dbReference>
<dbReference type="Gene3D" id="1.20.920.10">
    <property type="entry name" value="Bromodomain-like"/>
    <property type="match status" value="1"/>
</dbReference>
<dbReference type="Pfam" id="PF00439">
    <property type="entry name" value="Bromodomain"/>
    <property type="match status" value="1"/>
</dbReference>
<dbReference type="PROSITE" id="PS00109">
    <property type="entry name" value="PROTEIN_KINASE_TYR"/>
    <property type="match status" value="1"/>
</dbReference>
<protein>
    <submittedName>
        <fullName evidence="6">Kinase-like domain-containing protein</fullName>
    </submittedName>
</protein>
<evidence type="ECO:0000313" key="7">
    <source>
        <dbReference type="Proteomes" id="UP000193560"/>
    </source>
</evidence>
<dbReference type="GO" id="GO:0005524">
    <property type="term" value="F:ATP binding"/>
    <property type="evidence" value="ECO:0007669"/>
    <property type="project" value="InterPro"/>
</dbReference>
<dbReference type="EMBL" id="MCGE01000001">
    <property type="protein sequence ID" value="ORZ26186.1"/>
    <property type="molecule type" value="Genomic_DNA"/>
</dbReference>
<feature type="compositionally biased region" description="Polar residues" evidence="3">
    <location>
        <begin position="867"/>
        <end position="880"/>
    </location>
</feature>
<name>A0A1X2J2Y4_9FUNG</name>
<dbReference type="Proteomes" id="UP000193560">
    <property type="component" value="Unassembled WGS sequence"/>
</dbReference>
<evidence type="ECO:0000259" key="5">
    <source>
        <dbReference type="PROSITE" id="PS50014"/>
    </source>
</evidence>
<dbReference type="PANTHER" id="PTHR44167:SF24">
    <property type="entry name" value="SERINE_THREONINE-PROTEIN KINASE CHK2"/>
    <property type="match status" value="1"/>
</dbReference>
<dbReference type="OrthoDB" id="4062651at2759"/>
<feature type="domain" description="Protein kinase" evidence="4">
    <location>
        <begin position="506"/>
        <end position="835"/>
    </location>
</feature>
<dbReference type="InterPro" id="IPR000719">
    <property type="entry name" value="Prot_kinase_dom"/>
</dbReference>
<dbReference type="GO" id="GO:0005634">
    <property type="term" value="C:nucleus"/>
    <property type="evidence" value="ECO:0007669"/>
    <property type="project" value="TreeGrafter"/>
</dbReference>
<dbReference type="GO" id="GO:0006325">
    <property type="term" value="P:chromatin organization"/>
    <property type="evidence" value="ECO:0007669"/>
    <property type="project" value="UniProtKB-ARBA"/>
</dbReference>
<dbReference type="GO" id="GO:0044773">
    <property type="term" value="P:mitotic DNA damage checkpoint signaling"/>
    <property type="evidence" value="ECO:0007669"/>
    <property type="project" value="TreeGrafter"/>
</dbReference>
<dbReference type="PROSITE" id="PS50011">
    <property type="entry name" value="PROTEIN_KINASE_DOM"/>
    <property type="match status" value="1"/>
</dbReference>
<dbReference type="InterPro" id="IPR001487">
    <property type="entry name" value="Bromodomain"/>
</dbReference>
<evidence type="ECO:0000256" key="1">
    <source>
        <dbReference type="ARBA" id="ARBA00023117"/>
    </source>
</evidence>
<dbReference type="SUPFAM" id="SSF47370">
    <property type="entry name" value="Bromodomain"/>
    <property type="match status" value="1"/>
</dbReference>
<evidence type="ECO:0000259" key="4">
    <source>
        <dbReference type="PROSITE" id="PS50011"/>
    </source>
</evidence>
<sequence length="886" mass="101028">MTSKTDEPPPPQQQQSSTASNTTVPSKLHSVNVMTDKEYTLLRKCTQSLNYLMSFELSGPFIMAVPKTYQSYYKKIKHPMDLTTLERNLYSRTYTTYQQFEAQLSLVWQNAMEYHQQHTLIYKKAAMLQQLYDILKQDTDQSLRSVTSEPVELLRRNIQPTQSLSDKSDFYIIAAISPQESPMMVQRYENFAYARPTYDELHGPLFHRLLEESTDHQQNTEPYPRLYISRNRTHLINALEKQTSKTIAILWNTRFDAVPDHSKKVHHRDDLLIITTHVTHGIPYCDSHNAVRSPSSYLVSTPSGFATTSESDYAPQAWIKFLPTTTFYDVKMVISKRMESAFFCRAYEIQPLSVKVQRPAFYPPNEPWLNNTVDQLLIQRMKQCLKSGENDVSILDQQQHISSPLPTATTTAQQNGYGDQPIVISDDSDDDALELDTAPTISATTMDSSVLGKDSNNNTAPTTPMVTTAAGSEVPANISNTPRDVMNEMRKFAHSKGVTMVNVNDYMANTTLQTGVEGRFKLVRYVAGSNKLAVVTFKRMTATQCVNEIISLLKLKGQEGMANIVEVLYENGNENKVVGLTMERYQHTLKQYIQAHTHQRLTPCQKMDLIRQMLKCVQCIHENGIGHRDFSEANFMVDDSVMSRLADGSRGAKVRLIDFNKAVFMTSADVRRWWVGSPLSDDDTAIYGNDHTATDDELIPKTQAELDEWCDRLPLMPTYPDHGHRCYRSIQTLPRTQKDRAKLPWYIDPAAEDMYSVAVLIWRVFTDKEPWNGVLEDNLIDLQDMVKKDVAIELQVERGVSGDLSQLFLLKCIKANPGDRLSAKELLAWLDTPHVTPGLMDEWTTRQHSSRTSTYYKFITNTTESDNSKPTFNTTYQNTRPDSKSY</sequence>
<evidence type="ECO:0000256" key="3">
    <source>
        <dbReference type="SAM" id="MobiDB-lite"/>
    </source>
</evidence>
<dbReference type="InterPro" id="IPR008266">
    <property type="entry name" value="Tyr_kinase_AS"/>
</dbReference>
<keyword evidence="6" id="KW-0418">Kinase</keyword>
<proteinExistence type="predicted"/>
<organism evidence="6 7">
    <name type="scientific">Absidia repens</name>
    <dbReference type="NCBI Taxonomy" id="90262"/>
    <lineage>
        <taxon>Eukaryota</taxon>
        <taxon>Fungi</taxon>
        <taxon>Fungi incertae sedis</taxon>
        <taxon>Mucoromycota</taxon>
        <taxon>Mucoromycotina</taxon>
        <taxon>Mucoromycetes</taxon>
        <taxon>Mucorales</taxon>
        <taxon>Cunninghamellaceae</taxon>
        <taxon>Absidia</taxon>
    </lineage>
</organism>
<dbReference type="STRING" id="90262.A0A1X2J2Y4"/>
<gene>
    <name evidence="6" type="ORF">BCR42DRAFT_480021</name>
</gene>
<dbReference type="SUPFAM" id="SSF56112">
    <property type="entry name" value="Protein kinase-like (PK-like)"/>
    <property type="match status" value="1"/>
</dbReference>
<dbReference type="SMART" id="SM00297">
    <property type="entry name" value="BROMO"/>
    <property type="match status" value="1"/>
</dbReference>
<dbReference type="Pfam" id="PF00069">
    <property type="entry name" value="Pkinase"/>
    <property type="match status" value="1"/>
</dbReference>
<dbReference type="AlphaFoldDB" id="A0A1X2J2Y4"/>
<dbReference type="GO" id="GO:0005737">
    <property type="term" value="C:cytoplasm"/>
    <property type="evidence" value="ECO:0007669"/>
    <property type="project" value="TreeGrafter"/>
</dbReference>